<evidence type="ECO:0000313" key="2">
    <source>
        <dbReference type="EMBL" id="MCK8781052.1"/>
    </source>
</evidence>
<evidence type="ECO:0000313" key="3">
    <source>
        <dbReference type="Proteomes" id="UP001202827"/>
    </source>
</evidence>
<dbReference type="SUPFAM" id="SSF55785">
    <property type="entry name" value="PYP-like sensor domain (PAS domain)"/>
    <property type="match status" value="1"/>
</dbReference>
<dbReference type="RefSeq" id="WP_248683633.1">
    <property type="nucleotide sequence ID" value="NZ_JALPRY010000015.1"/>
</dbReference>
<dbReference type="Proteomes" id="UP001202827">
    <property type="component" value="Unassembled WGS sequence"/>
</dbReference>
<dbReference type="CDD" id="cd00130">
    <property type="entry name" value="PAS"/>
    <property type="match status" value="1"/>
</dbReference>
<keyword evidence="3" id="KW-1185">Reference proteome</keyword>
<dbReference type="InterPro" id="IPR000014">
    <property type="entry name" value="PAS"/>
</dbReference>
<name>A0ABT0IT33_9HYPH</name>
<sequence length="236" mass="26381">MEALINLFWAKYADLHGAIGRQDLATIAKLDSELDPLLEAIFSTQARDQASVLIQFRFALKLLKEEADDRGCVRRNVHLMQMLVERYLAGEKADEAQASDAEGCEIANIEDATVDGFLDDAVLNRLSQRVMVVTPGYRILYTNDTNASRFAISREQLIGKHVAEFVGLHCFRNEFKSAVDRCLEGKSLPLTYAVDLDGEIVVMRCRMSPFALSPSKPACALVVMEEEADRRRRPAA</sequence>
<dbReference type="InterPro" id="IPR013656">
    <property type="entry name" value="PAS_4"/>
</dbReference>
<dbReference type="Pfam" id="PF08448">
    <property type="entry name" value="PAS_4"/>
    <property type="match status" value="1"/>
</dbReference>
<proteinExistence type="predicted"/>
<comment type="caution">
    <text evidence="2">The sequence shown here is derived from an EMBL/GenBank/DDBJ whole genome shotgun (WGS) entry which is preliminary data.</text>
</comment>
<dbReference type="InterPro" id="IPR035965">
    <property type="entry name" value="PAS-like_dom_sf"/>
</dbReference>
<protein>
    <submittedName>
        <fullName evidence="2">PAS domain-containing protein</fullName>
    </submittedName>
</protein>
<accession>A0ABT0IT33</accession>
<evidence type="ECO:0000259" key="1">
    <source>
        <dbReference type="Pfam" id="PF08448"/>
    </source>
</evidence>
<gene>
    <name evidence="2" type="ORF">M0654_13785</name>
</gene>
<dbReference type="Gene3D" id="3.30.450.20">
    <property type="entry name" value="PAS domain"/>
    <property type="match status" value="1"/>
</dbReference>
<dbReference type="EMBL" id="JALPRY010000015">
    <property type="protein sequence ID" value="MCK8781052.1"/>
    <property type="molecule type" value="Genomic_DNA"/>
</dbReference>
<reference evidence="2 3" key="1">
    <citation type="submission" date="2022-04" db="EMBL/GenBank/DDBJ databases">
        <title>Rhizobium coralii sp. nov., isolated from coral Turbinaria peltata.</title>
        <authorList>
            <person name="Sun H."/>
        </authorList>
    </citation>
    <scope>NUCLEOTIDE SEQUENCE [LARGE SCALE GENOMIC DNA]</scope>
    <source>
        <strain evidence="2 3">NTR19</strain>
    </source>
</reference>
<feature type="domain" description="PAS fold-4" evidence="1">
    <location>
        <begin position="123"/>
        <end position="231"/>
    </location>
</feature>
<organism evidence="2 3">
    <name type="scientific">Neorhizobium turbinariae</name>
    <dbReference type="NCBI Taxonomy" id="2937795"/>
    <lineage>
        <taxon>Bacteria</taxon>
        <taxon>Pseudomonadati</taxon>
        <taxon>Pseudomonadota</taxon>
        <taxon>Alphaproteobacteria</taxon>
        <taxon>Hyphomicrobiales</taxon>
        <taxon>Rhizobiaceae</taxon>
        <taxon>Rhizobium/Agrobacterium group</taxon>
        <taxon>Neorhizobium</taxon>
    </lineage>
</organism>